<evidence type="ECO:0000313" key="6">
    <source>
        <dbReference type="EMBL" id="KJK65692.1"/>
    </source>
</evidence>
<dbReference type="CDD" id="cd12148">
    <property type="entry name" value="fungal_TF_MHR"/>
    <property type="match status" value="1"/>
</dbReference>
<dbReference type="InterPro" id="IPR053187">
    <property type="entry name" value="Notoamide_regulator"/>
</dbReference>
<protein>
    <submittedName>
        <fullName evidence="6">Fungal transcription factor regulatory middle homology region</fullName>
    </submittedName>
</protein>
<proteinExistence type="predicted"/>
<keyword evidence="3" id="KW-0539">Nucleus</keyword>
<dbReference type="STRING" id="1403190.A0A0F0IG23"/>
<evidence type="ECO:0000256" key="3">
    <source>
        <dbReference type="ARBA" id="ARBA00023242"/>
    </source>
</evidence>
<evidence type="ECO:0000259" key="5">
    <source>
        <dbReference type="Pfam" id="PF04082"/>
    </source>
</evidence>
<gene>
    <name evidence="6" type="ORF">P875_00010028</name>
</gene>
<dbReference type="GO" id="GO:0006351">
    <property type="term" value="P:DNA-templated transcription"/>
    <property type="evidence" value="ECO:0007669"/>
    <property type="project" value="InterPro"/>
</dbReference>
<evidence type="ECO:0000256" key="4">
    <source>
        <dbReference type="SAM" id="MobiDB-lite"/>
    </source>
</evidence>
<dbReference type="GO" id="GO:0008270">
    <property type="term" value="F:zinc ion binding"/>
    <property type="evidence" value="ECO:0007669"/>
    <property type="project" value="InterPro"/>
</dbReference>
<name>A0A0F0IG23_ASPPU</name>
<keyword evidence="2" id="KW-0804">Transcription</keyword>
<dbReference type="Proteomes" id="UP000033540">
    <property type="component" value="Unassembled WGS sequence"/>
</dbReference>
<dbReference type="AlphaFoldDB" id="A0A0F0IG23"/>
<dbReference type="Pfam" id="PF04082">
    <property type="entry name" value="Fungal_trans"/>
    <property type="match status" value="1"/>
</dbReference>
<organism evidence="6 7">
    <name type="scientific">Aspergillus parasiticus (strain ATCC 56775 / NRRL 5862 / SRRC 143 / SU-1)</name>
    <dbReference type="NCBI Taxonomy" id="1403190"/>
    <lineage>
        <taxon>Eukaryota</taxon>
        <taxon>Fungi</taxon>
        <taxon>Dikarya</taxon>
        <taxon>Ascomycota</taxon>
        <taxon>Pezizomycotina</taxon>
        <taxon>Eurotiomycetes</taxon>
        <taxon>Eurotiomycetidae</taxon>
        <taxon>Eurotiales</taxon>
        <taxon>Aspergillaceae</taxon>
        <taxon>Aspergillus</taxon>
        <taxon>Aspergillus subgen. Circumdati</taxon>
    </lineage>
</organism>
<sequence>MEQQSYHRDLLHDLLKVIRSVDESHARGLFDLLRADSSVEELRSYIDKTLSEVQVSDHDGETVRSLERLWEKVDLSSGAPPSRPTVMDLDYLCDITPFRVPAKPWTTVTNDDNLVSHLVSLYFTWDYPFYAFVDQKAFIRHMTLGNVDSDLCSPFLVNALLANACYYSQYSEAYVVPGDVASKGRNFLAEAERYLPSHQLEKGGGVRLASLQGALLLYERYAVSGEDDLGYTMLNLAIEMAEALGIINREPLDLSKLQLSDEMITSVKRTAWGVFQVDTVVHTSFLKPSRVTSVSLDRIDPNESGAGDLWVPYPTDKRPRQSWLSQYFDEACKLSYLARDISHHLYHETTTGTDQYREKQVFYNKLRQWERALPDDFRSFKRPPPHVLLLRFVARLSPLNRPFTDKGTPGSRMRYHVLIIGLARDGFGVQSFFLGSEEQRRQMDESANAMSLASAREISALARIHREEFGMERAHQFATYAMMLALFTMLDDPSFDVLGHDFLSLTSAFSITASRSQVGRHLFLMFRESVRSRNQEERVLQSDAVSDEVKELFSRHPSSQLPDRWGDYADGLERYRGSFSSGSWNYTASDVRDMLEKYERLSLGNHNTHPRRPSSPNAGWET</sequence>
<evidence type="ECO:0000313" key="7">
    <source>
        <dbReference type="Proteomes" id="UP000033540"/>
    </source>
</evidence>
<keyword evidence="1" id="KW-0805">Transcription regulation</keyword>
<dbReference type="InterPro" id="IPR007219">
    <property type="entry name" value="XnlR_reg_dom"/>
</dbReference>
<comment type="caution">
    <text evidence="6">The sequence shown here is derived from an EMBL/GenBank/DDBJ whole genome shotgun (WGS) entry which is preliminary data.</text>
</comment>
<evidence type="ECO:0000256" key="1">
    <source>
        <dbReference type="ARBA" id="ARBA00023015"/>
    </source>
</evidence>
<feature type="region of interest" description="Disordered" evidence="4">
    <location>
        <begin position="602"/>
        <end position="622"/>
    </location>
</feature>
<feature type="domain" description="Xylanolytic transcriptional activator regulatory" evidence="5">
    <location>
        <begin position="120"/>
        <end position="370"/>
    </location>
</feature>
<dbReference type="PANTHER" id="PTHR47256:SF5">
    <property type="entry name" value="ZN(II)2CYS6 TRANSCRIPTION FACTOR (EUROFUNG)"/>
    <property type="match status" value="1"/>
</dbReference>
<dbReference type="OrthoDB" id="2593732at2759"/>
<reference evidence="6 7" key="1">
    <citation type="submission" date="2015-02" db="EMBL/GenBank/DDBJ databases">
        <title>Draft genome sequence of Aspergillus parasiticus SU-1.</title>
        <authorList>
            <person name="Yu J."/>
            <person name="Fedorova N."/>
            <person name="Yin Y."/>
            <person name="Losada L."/>
            <person name="Zafar N."/>
            <person name="Taujale R."/>
            <person name="Ehrlich K.C."/>
            <person name="Bhatnagar D."/>
            <person name="Cleveland T.E."/>
            <person name="Bennett J.W."/>
            <person name="Nierman W.C."/>
        </authorList>
    </citation>
    <scope>NUCLEOTIDE SEQUENCE [LARGE SCALE GENOMIC DNA]</scope>
    <source>
        <strain evidence="7">ATCC 56775 / NRRL 5862 / SRRC 143 / SU-1</strain>
    </source>
</reference>
<evidence type="ECO:0000256" key="2">
    <source>
        <dbReference type="ARBA" id="ARBA00023163"/>
    </source>
</evidence>
<accession>A0A0F0IG23</accession>
<dbReference type="GO" id="GO:0003677">
    <property type="term" value="F:DNA binding"/>
    <property type="evidence" value="ECO:0007669"/>
    <property type="project" value="InterPro"/>
</dbReference>
<dbReference type="EMBL" id="JZEE01000357">
    <property type="protein sequence ID" value="KJK65692.1"/>
    <property type="molecule type" value="Genomic_DNA"/>
</dbReference>
<dbReference type="PANTHER" id="PTHR47256">
    <property type="entry name" value="ZN(II)2CYS6 TRANSCRIPTION FACTOR (EUROFUNG)-RELATED"/>
    <property type="match status" value="1"/>
</dbReference>